<dbReference type="OrthoDB" id="9786756at2"/>
<keyword evidence="5" id="KW-0812">Transmembrane</keyword>
<comment type="similarity">
    <text evidence="1">Belongs to the SCO1/2 family.</text>
</comment>
<keyword evidence="5" id="KW-0472">Membrane</keyword>
<accession>A0A8G2F7V5</accession>
<dbReference type="PANTHER" id="PTHR12151:SF8">
    <property type="entry name" value="THIOREDOXIN DOMAIN-CONTAINING PROTEIN"/>
    <property type="match status" value="1"/>
</dbReference>
<feature type="signal peptide" evidence="6">
    <location>
        <begin position="1"/>
        <end position="19"/>
    </location>
</feature>
<evidence type="ECO:0000256" key="5">
    <source>
        <dbReference type="SAM" id="Phobius"/>
    </source>
</evidence>
<keyword evidence="3" id="KW-1015">Disulfide bond</keyword>
<dbReference type="InterPro" id="IPR036249">
    <property type="entry name" value="Thioredoxin-like_sf"/>
</dbReference>
<dbReference type="Proteomes" id="UP000199581">
    <property type="component" value="Unassembled WGS sequence"/>
</dbReference>
<dbReference type="EMBL" id="FOTO01000004">
    <property type="protein sequence ID" value="SFL66817.1"/>
    <property type="molecule type" value="Genomic_DNA"/>
</dbReference>
<dbReference type="Gene3D" id="3.40.30.10">
    <property type="entry name" value="Glutaredoxin"/>
    <property type="match status" value="1"/>
</dbReference>
<evidence type="ECO:0000256" key="1">
    <source>
        <dbReference type="ARBA" id="ARBA00010996"/>
    </source>
</evidence>
<comment type="caution">
    <text evidence="7">The sequence shown here is derived from an EMBL/GenBank/DDBJ whole genome shotgun (WGS) entry which is preliminary data.</text>
</comment>
<dbReference type="SUPFAM" id="SSF52833">
    <property type="entry name" value="Thioredoxin-like"/>
    <property type="match status" value="1"/>
</dbReference>
<evidence type="ECO:0000313" key="8">
    <source>
        <dbReference type="Proteomes" id="UP000199581"/>
    </source>
</evidence>
<keyword evidence="2" id="KW-0479">Metal-binding</keyword>
<evidence type="ECO:0000256" key="6">
    <source>
        <dbReference type="SAM" id="SignalP"/>
    </source>
</evidence>
<feature type="binding site" evidence="2">
    <location>
        <position position="260"/>
    </location>
    <ligand>
        <name>Cu cation</name>
        <dbReference type="ChEBI" id="CHEBI:23378"/>
    </ligand>
</feature>
<evidence type="ECO:0000256" key="2">
    <source>
        <dbReference type="PIRSR" id="PIRSR603782-1"/>
    </source>
</evidence>
<keyword evidence="6" id="KW-0732">Signal</keyword>
<reference evidence="7 8" key="1">
    <citation type="submission" date="2016-10" db="EMBL/GenBank/DDBJ databases">
        <authorList>
            <person name="Varghese N."/>
            <person name="Submissions S."/>
        </authorList>
    </citation>
    <scope>NUCLEOTIDE SEQUENCE [LARGE SCALE GENOMIC DNA]</scope>
    <source>
        <strain evidence="7 8">DSM 1741</strain>
    </source>
</reference>
<keyword evidence="8" id="KW-1185">Reference proteome</keyword>
<proteinExistence type="inferred from homology"/>
<keyword evidence="2" id="KW-0186">Copper</keyword>
<sequence>MRSALLLFLLLVWPTQAISQSALHQAHDAAAAVTAHDRSTTEQAQEALHAGHGDAAPMPMEPLAQDPATDDGPAQSTHSGHAQPEAMPADHSGHGTMAPPVGNVTPASAPEPEHVHPAPVAEASIGVTEKLGEFIAAETRFFDEDGKAVTMGEIVDKPTIVVPIYFSCPNVCAIIQSSLTAVLPDVKLEPGVDFQVVSVSFDDTDTPELATRQKRNYMAAMDFKYPENGWRFLTGKETDIRMLMDSLGFGFRREGKDFLHPVVIMAVSPKGKIVRYLYGTKPLAFDLTMAATEAGREQIGLSVKRVLAYCFSYDPEGKRYAFNFMKITGTGILLILVVLLVSLMLAGRKKRTPRN</sequence>
<dbReference type="CDD" id="cd02968">
    <property type="entry name" value="SCO"/>
    <property type="match status" value="1"/>
</dbReference>
<name>A0A8G2F7V5_DESNO</name>
<dbReference type="GO" id="GO:0046872">
    <property type="term" value="F:metal ion binding"/>
    <property type="evidence" value="ECO:0007669"/>
    <property type="project" value="UniProtKB-KW"/>
</dbReference>
<feature type="binding site" evidence="2">
    <location>
        <position position="172"/>
    </location>
    <ligand>
        <name>Cu cation</name>
        <dbReference type="ChEBI" id="CHEBI:23378"/>
    </ligand>
</feature>
<organism evidence="7 8">
    <name type="scientific">Desulfomicrobium norvegicum (strain DSM 1741 / NCIMB 8310)</name>
    <name type="common">Desulfovibrio baculatus (strain Norway 4)</name>
    <name type="synonym">Desulfovibrio desulfuricans (strain Norway 4)</name>
    <dbReference type="NCBI Taxonomy" id="52561"/>
    <lineage>
        <taxon>Bacteria</taxon>
        <taxon>Pseudomonadati</taxon>
        <taxon>Thermodesulfobacteriota</taxon>
        <taxon>Desulfovibrionia</taxon>
        <taxon>Desulfovibrionales</taxon>
        <taxon>Desulfomicrobiaceae</taxon>
        <taxon>Desulfomicrobium</taxon>
    </lineage>
</organism>
<feature type="chain" id="PRO_5034149496" evidence="6">
    <location>
        <begin position="20"/>
        <end position="355"/>
    </location>
</feature>
<dbReference type="RefSeq" id="WP_092191405.1">
    <property type="nucleotide sequence ID" value="NZ_FOTO01000004.1"/>
</dbReference>
<dbReference type="Pfam" id="PF02630">
    <property type="entry name" value="SCO1-SenC"/>
    <property type="match status" value="1"/>
</dbReference>
<dbReference type="InterPro" id="IPR003782">
    <property type="entry name" value="SCO1/SenC"/>
</dbReference>
<feature type="region of interest" description="Disordered" evidence="4">
    <location>
        <begin position="33"/>
        <end position="115"/>
    </location>
</feature>
<feature type="transmembrane region" description="Helical" evidence="5">
    <location>
        <begin position="324"/>
        <end position="346"/>
    </location>
</feature>
<gene>
    <name evidence="7" type="ORF">SAMN05421830_104281</name>
</gene>
<dbReference type="AlphaFoldDB" id="A0A8G2F7V5"/>
<evidence type="ECO:0000256" key="4">
    <source>
        <dbReference type="SAM" id="MobiDB-lite"/>
    </source>
</evidence>
<evidence type="ECO:0000256" key="3">
    <source>
        <dbReference type="PIRSR" id="PIRSR603782-2"/>
    </source>
</evidence>
<protein>
    <submittedName>
        <fullName evidence="7">Protein SCO1/2</fullName>
    </submittedName>
</protein>
<keyword evidence="5" id="KW-1133">Transmembrane helix</keyword>
<feature type="binding site" evidence="2">
    <location>
        <position position="168"/>
    </location>
    <ligand>
        <name>Cu cation</name>
        <dbReference type="ChEBI" id="CHEBI:23378"/>
    </ligand>
</feature>
<dbReference type="PANTHER" id="PTHR12151">
    <property type="entry name" value="ELECTRON TRANSPORT PROTIN SCO1/SENC FAMILY MEMBER"/>
    <property type="match status" value="1"/>
</dbReference>
<evidence type="ECO:0000313" key="7">
    <source>
        <dbReference type="EMBL" id="SFL66817.1"/>
    </source>
</evidence>
<feature type="disulfide bond" description="Redox-active" evidence="3">
    <location>
        <begin position="168"/>
        <end position="172"/>
    </location>
</feature>